<gene>
    <name evidence="2" type="ORF">ACH5RR_030182</name>
</gene>
<name>A0ABD2YV92_9GENT</name>
<comment type="caution">
    <text evidence="2">The sequence shown here is derived from an EMBL/GenBank/DDBJ whole genome shotgun (WGS) entry which is preliminary data.</text>
</comment>
<feature type="region of interest" description="Disordered" evidence="1">
    <location>
        <begin position="56"/>
        <end position="129"/>
    </location>
</feature>
<feature type="compositionally biased region" description="Basic and acidic residues" evidence="1">
    <location>
        <begin position="57"/>
        <end position="71"/>
    </location>
</feature>
<dbReference type="AlphaFoldDB" id="A0ABD2YV92"/>
<evidence type="ECO:0000313" key="2">
    <source>
        <dbReference type="EMBL" id="KAL3510781.1"/>
    </source>
</evidence>
<feature type="compositionally biased region" description="Basic and acidic residues" evidence="1">
    <location>
        <begin position="89"/>
        <end position="129"/>
    </location>
</feature>
<evidence type="ECO:0000313" key="3">
    <source>
        <dbReference type="Proteomes" id="UP001630127"/>
    </source>
</evidence>
<evidence type="ECO:0000256" key="1">
    <source>
        <dbReference type="SAM" id="MobiDB-lite"/>
    </source>
</evidence>
<organism evidence="2 3">
    <name type="scientific">Cinchona calisaya</name>
    <dbReference type="NCBI Taxonomy" id="153742"/>
    <lineage>
        <taxon>Eukaryota</taxon>
        <taxon>Viridiplantae</taxon>
        <taxon>Streptophyta</taxon>
        <taxon>Embryophyta</taxon>
        <taxon>Tracheophyta</taxon>
        <taxon>Spermatophyta</taxon>
        <taxon>Magnoliopsida</taxon>
        <taxon>eudicotyledons</taxon>
        <taxon>Gunneridae</taxon>
        <taxon>Pentapetalae</taxon>
        <taxon>asterids</taxon>
        <taxon>lamiids</taxon>
        <taxon>Gentianales</taxon>
        <taxon>Rubiaceae</taxon>
        <taxon>Cinchonoideae</taxon>
        <taxon>Cinchoneae</taxon>
        <taxon>Cinchona</taxon>
    </lineage>
</organism>
<dbReference type="EMBL" id="JBJUIK010000012">
    <property type="protein sequence ID" value="KAL3510781.1"/>
    <property type="molecule type" value="Genomic_DNA"/>
</dbReference>
<keyword evidence="3" id="KW-1185">Reference proteome</keyword>
<feature type="compositionally biased region" description="Basic residues" evidence="1">
    <location>
        <begin position="79"/>
        <end position="88"/>
    </location>
</feature>
<proteinExistence type="predicted"/>
<protein>
    <submittedName>
        <fullName evidence="2">Uncharacterized protein</fullName>
    </submittedName>
</protein>
<reference evidence="2 3" key="1">
    <citation type="submission" date="2024-11" db="EMBL/GenBank/DDBJ databases">
        <title>A near-complete genome assembly of Cinchona calisaya.</title>
        <authorList>
            <person name="Lian D.C."/>
            <person name="Zhao X.W."/>
            <person name="Wei L."/>
        </authorList>
    </citation>
    <scope>NUCLEOTIDE SEQUENCE [LARGE SCALE GENOMIC DNA]</scope>
    <source>
        <tissue evidence="2">Nenye</tissue>
    </source>
</reference>
<sequence>MATSLALWERKRWCAWCWRINNGRKESNKKGLVYGGRKERCESGRCCVGDFVVGGKGRMDSEEFGKGERMRGVGGGRERARKRRKRHGREKEGIGRKEKNVGLGERREKDKREKDKANQSRERRVDWERTGEEIKRMIRKRGKRREEFSLDLELDLDLGLSLGR</sequence>
<accession>A0ABD2YV92</accession>
<dbReference type="Proteomes" id="UP001630127">
    <property type="component" value="Unassembled WGS sequence"/>
</dbReference>